<dbReference type="FunFam" id="3.30.70.120:FF:000002">
    <property type="entry name" value="ATP phosphoribosyltransferase"/>
    <property type="match status" value="1"/>
</dbReference>
<dbReference type="InterPro" id="IPR020621">
    <property type="entry name" value="ATP-PRT_HisG_long"/>
</dbReference>
<evidence type="ECO:0000256" key="11">
    <source>
        <dbReference type="ARBA" id="ARBA00022679"/>
    </source>
</evidence>
<feature type="domain" description="Histidine biosynthesis HisG C-terminal" evidence="20">
    <location>
        <begin position="214"/>
        <end position="285"/>
    </location>
</feature>
<proteinExistence type="inferred from homology"/>
<dbReference type="EMBL" id="DTFF01000040">
    <property type="protein sequence ID" value="HGI87635.1"/>
    <property type="molecule type" value="Genomic_DNA"/>
</dbReference>
<dbReference type="NCBIfam" id="TIGR00070">
    <property type="entry name" value="hisG"/>
    <property type="match status" value="1"/>
</dbReference>
<keyword evidence="14 18" id="KW-0067">ATP-binding</keyword>
<dbReference type="NCBIfam" id="TIGR03455">
    <property type="entry name" value="HisG_C-term"/>
    <property type="match status" value="1"/>
</dbReference>
<evidence type="ECO:0000256" key="9">
    <source>
        <dbReference type="ARBA" id="ARBA00022605"/>
    </source>
</evidence>
<keyword evidence="10 18" id="KW-0328">Glycosyltransferase</keyword>
<evidence type="ECO:0000256" key="15">
    <source>
        <dbReference type="ARBA" id="ARBA00022842"/>
    </source>
</evidence>
<evidence type="ECO:0000256" key="4">
    <source>
        <dbReference type="ARBA" id="ARBA00004667"/>
    </source>
</evidence>
<keyword evidence="15 18" id="KW-0460">Magnesium</keyword>
<comment type="pathway">
    <text evidence="4 18">Amino-acid biosynthesis; L-histidine biosynthesis; L-histidine from 5-phospho-alpha-D-ribose 1-diphosphate: step 1/9.</text>
</comment>
<evidence type="ECO:0000313" key="21">
    <source>
        <dbReference type="EMBL" id="HGI87635.1"/>
    </source>
</evidence>
<dbReference type="GO" id="GO:0005737">
    <property type="term" value="C:cytoplasm"/>
    <property type="evidence" value="ECO:0007669"/>
    <property type="project" value="UniProtKB-SubCell"/>
</dbReference>
<comment type="similarity">
    <text evidence="5 18">Belongs to the ATP phosphoribosyltransferase family. Long subfamily.</text>
</comment>
<dbReference type="InterPro" id="IPR018198">
    <property type="entry name" value="ATP_PRibTrfase_CS"/>
</dbReference>
<dbReference type="GO" id="GO:0000287">
    <property type="term" value="F:magnesium ion binding"/>
    <property type="evidence" value="ECO:0007669"/>
    <property type="project" value="UniProtKB-UniRule"/>
</dbReference>
<dbReference type="GO" id="GO:0003879">
    <property type="term" value="F:ATP phosphoribosyltransferase activity"/>
    <property type="evidence" value="ECO:0007669"/>
    <property type="project" value="UniProtKB-UniRule"/>
</dbReference>
<evidence type="ECO:0000256" key="14">
    <source>
        <dbReference type="ARBA" id="ARBA00022840"/>
    </source>
</evidence>
<comment type="caution">
    <text evidence="21">The sequence shown here is derived from an EMBL/GenBank/DDBJ whole genome shotgun (WGS) entry which is preliminary data.</text>
</comment>
<dbReference type="InterPro" id="IPR011322">
    <property type="entry name" value="N-reg_PII-like_a/b"/>
</dbReference>
<dbReference type="Pfam" id="PF08029">
    <property type="entry name" value="HisG_C"/>
    <property type="match status" value="1"/>
</dbReference>
<evidence type="ECO:0000256" key="7">
    <source>
        <dbReference type="ARBA" id="ARBA00020998"/>
    </source>
</evidence>
<keyword evidence="16 18" id="KW-0368">Histidine biosynthesis</keyword>
<evidence type="ECO:0000256" key="17">
    <source>
        <dbReference type="ARBA" id="ARBA00024861"/>
    </source>
</evidence>
<keyword evidence="11 18" id="KW-0808">Transferase</keyword>
<evidence type="ECO:0000256" key="18">
    <source>
        <dbReference type="HAMAP-Rule" id="MF_00079"/>
    </source>
</evidence>
<accession>A0A7C4BCF0</accession>
<dbReference type="GO" id="GO:0005524">
    <property type="term" value="F:ATP binding"/>
    <property type="evidence" value="ECO:0007669"/>
    <property type="project" value="UniProtKB-KW"/>
</dbReference>
<evidence type="ECO:0000256" key="8">
    <source>
        <dbReference type="ARBA" id="ARBA00022490"/>
    </source>
</evidence>
<comment type="activity regulation">
    <text evidence="18">Feedback inhibited by histidine.</text>
</comment>
<dbReference type="SUPFAM" id="SSF53850">
    <property type="entry name" value="Periplasmic binding protein-like II"/>
    <property type="match status" value="1"/>
</dbReference>
<protein>
    <recommendedName>
        <fullName evidence="7 18">ATP phosphoribosyltransferase</fullName>
        <shortName evidence="18">ATP-PRT</shortName>
        <shortName evidence="18">ATP-PRTase</shortName>
        <ecNumber evidence="6 18">2.4.2.17</ecNumber>
    </recommendedName>
</protein>
<dbReference type="UniPathway" id="UPA00031">
    <property type="reaction ID" value="UER00006"/>
</dbReference>
<dbReference type="PROSITE" id="PS01316">
    <property type="entry name" value="ATP_P_PHORIBOSYLTR"/>
    <property type="match status" value="1"/>
</dbReference>
<feature type="domain" description="ATP phosphoribosyltransferase catalytic" evidence="19">
    <location>
        <begin position="49"/>
        <end position="204"/>
    </location>
</feature>
<evidence type="ECO:0000256" key="12">
    <source>
        <dbReference type="ARBA" id="ARBA00022723"/>
    </source>
</evidence>
<dbReference type="SUPFAM" id="SSF54913">
    <property type="entry name" value="GlnB-like"/>
    <property type="match status" value="1"/>
</dbReference>
<dbReference type="PANTHER" id="PTHR21403:SF10">
    <property type="entry name" value="ATP PHOSPHORIBOSYLTRANSFERASE"/>
    <property type="match status" value="1"/>
</dbReference>
<evidence type="ECO:0000256" key="16">
    <source>
        <dbReference type="ARBA" id="ARBA00023102"/>
    </source>
</evidence>
<evidence type="ECO:0000256" key="3">
    <source>
        <dbReference type="ARBA" id="ARBA00004496"/>
    </source>
</evidence>
<comment type="cofactor">
    <cofactor evidence="2 18">
        <name>Mg(2+)</name>
        <dbReference type="ChEBI" id="CHEBI:18420"/>
    </cofactor>
</comment>
<dbReference type="InterPro" id="IPR015867">
    <property type="entry name" value="N-reg_PII/ATP_PRibTrfase_C"/>
</dbReference>
<evidence type="ECO:0000256" key="2">
    <source>
        <dbReference type="ARBA" id="ARBA00001946"/>
    </source>
</evidence>
<name>A0A7C4BCF0_9CREN</name>
<reference evidence="21" key="1">
    <citation type="journal article" date="2020" name="mSystems">
        <title>Genome- and Community-Level Interaction Insights into Carbon Utilization and Element Cycling Functions of Hydrothermarchaeota in Hydrothermal Sediment.</title>
        <authorList>
            <person name="Zhou Z."/>
            <person name="Liu Y."/>
            <person name="Xu W."/>
            <person name="Pan J."/>
            <person name="Luo Z.H."/>
            <person name="Li M."/>
        </authorList>
    </citation>
    <scope>NUCLEOTIDE SEQUENCE [LARGE SCALE GENOMIC DNA]</scope>
    <source>
        <strain evidence="21">SpSt-732</strain>
    </source>
</reference>
<dbReference type="EC" id="2.4.2.17" evidence="6 18"/>
<evidence type="ECO:0000256" key="10">
    <source>
        <dbReference type="ARBA" id="ARBA00022676"/>
    </source>
</evidence>
<evidence type="ECO:0000256" key="6">
    <source>
        <dbReference type="ARBA" id="ARBA00011946"/>
    </source>
</evidence>
<dbReference type="InterPro" id="IPR001348">
    <property type="entry name" value="ATP_PRibTrfase_HisG"/>
</dbReference>
<comment type="subcellular location">
    <subcellularLocation>
        <location evidence="3 18">Cytoplasm</location>
    </subcellularLocation>
</comment>
<dbReference type="GO" id="GO:0000105">
    <property type="term" value="P:L-histidine biosynthetic process"/>
    <property type="evidence" value="ECO:0007669"/>
    <property type="project" value="UniProtKB-UniRule"/>
</dbReference>
<evidence type="ECO:0000259" key="20">
    <source>
        <dbReference type="Pfam" id="PF08029"/>
    </source>
</evidence>
<comment type="catalytic activity">
    <reaction evidence="1 18">
        <text>1-(5-phospho-beta-D-ribosyl)-ATP + diphosphate = 5-phospho-alpha-D-ribose 1-diphosphate + ATP</text>
        <dbReference type="Rhea" id="RHEA:18473"/>
        <dbReference type="ChEBI" id="CHEBI:30616"/>
        <dbReference type="ChEBI" id="CHEBI:33019"/>
        <dbReference type="ChEBI" id="CHEBI:58017"/>
        <dbReference type="ChEBI" id="CHEBI:73183"/>
        <dbReference type="EC" id="2.4.2.17"/>
    </reaction>
</comment>
<dbReference type="HAMAP" id="MF_00079">
    <property type="entry name" value="HisG_Long"/>
    <property type="match status" value="1"/>
</dbReference>
<keyword evidence="13 18" id="KW-0547">Nucleotide-binding</keyword>
<gene>
    <name evidence="18" type="primary">hisG</name>
    <name evidence="21" type="ORF">ENV14_04500</name>
</gene>
<dbReference type="AlphaFoldDB" id="A0A7C4BCF0"/>
<keyword evidence="12 18" id="KW-0479">Metal-binding</keyword>
<sequence>MRIAIPNKGRLQQPAIELLNATGIKLLSTDERALIIQTNWSEVEVVMARPEDIPYLVESGGALLGITGYDYVIESEADVELVQPLDFGKAKIVFAVPRSWGVISVEELNRIGREIKIATKYYSIASNYIRRRGIKARLIKVSGATEVMPYLGAADAVIDVASTGTTLKIHGLEPIDVVMETQAFVIAKRGWEKEAEASIANLVLTMIRGVIEGKNKKMLFLNVPDDKLQHVLKVLPAMLAPAVTRLSSGNAWEVLTVVDEDSLPKIIAKALEAGAKDIVVVDIEKVIK</sequence>
<dbReference type="Gene3D" id="3.30.70.120">
    <property type="match status" value="1"/>
</dbReference>
<evidence type="ECO:0000259" key="19">
    <source>
        <dbReference type="Pfam" id="PF01634"/>
    </source>
</evidence>
<evidence type="ECO:0000256" key="5">
    <source>
        <dbReference type="ARBA" id="ARBA00007955"/>
    </source>
</evidence>
<organism evidence="21">
    <name type="scientific">Ignisphaera aggregans</name>
    <dbReference type="NCBI Taxonomy" id="334771"/>
    <lineage>
        <taxon>Archaea</taxon>
        <taxon>Thermoproteota</taxon>
        <taxon>Thermoprotei</taxon>
        <taxon>Desulfurococcales</taxon>
        <taxon>Desulfurococcaceae</taxon>
        <taxon>Ignisphaera</taxon>
    </lineage>
</organism>
<evidence type="ECO:0000256" key="13">
    <source>
        <dbReference type="ARBA" id="ARBA00022741"/>
    </source>
</evidence>
<dbReference type="InterPro" id="IPR013820">
    <property type="entry name" value="ATP_PRibTrfase_cat"/>
</dbReference>
<keyword evidence="9 18" id="KW-0028">Amino-acid biosynthesis</keyword>
<dbReference type="Gene3D" id="3.40.190.10">
    <property type="entry name" value="Periplasmic binding protein-like II"/>
    <property type="match status" value="2"/>
</dbReference>
<dbReference type="Pfam" id="PF01634">
    <property type="entry name" value="HisG"/>
    <property type="match status" value="1"/>
</dbReference>
<dbReference type="InterPro" id="IPR013115">
    <property type="entry name" value="HisG_C"/>
</dbReference>
<dbReference type="PANTHER" id="PTHR21403">
    <property type="entry name" value="ATP PHOSPHORIBOSYLTRANSFERASE ATP-PRTASE"/>
    <property type="match status" value="1"/>
</dbReference>
<evidence type="ECO:0000256" key="1">
    <source>
        <dbReference type="ARBA" id="ARBA00000915"/>
    </source>
</evidence>
<comment type="function">
    <text evidence="17 18">Catalyzes the condensation of ATP and 5-phosphoribose 1-diphosphate to form N'-(5'-phosphoribosyl)-ATP (PR-ATP). Has a crucial role in the pathway because the rate of histidine biosynthesis seems to be controlled primarily by regulation of HisG enzymatic activity.</text>
</comment>
<keyword evidence="8 18" id="KW-0963">Cytoplasm</keyword>